<dbReference type="EMBL" id="CP116942">
    <property type="protein sequence ID" value="WCO67785.1"/>
    <property type="molecule type" value="Genomic_DNA"/>
</dbReference>
<feature type="compositionally biased region" description="Basic and acidic residues" evidence="1">
    <location>
        <begin position="74"/>
        <end position="85"/>
    </location>
</feature>
<dbReference type="Proteomes" id="UP001216390">
    <property type="component" value="Chromosome"/>
</dbReference>
<feature type="compositionally biased region" description="Basic and acidic residues" evidence="1">
    <location>
        <begin position="45"/>
        <end position="62"/>
    </location>
</feature>
<accession>A0AAE9Y6U7</accession>
<dbReference type="RefSeq" id="WP_272737305.1">
    <property type="nucleotide sequence ID" value="NZ_CP116942.1"/>
</dbReference>
<gene>
    <name evidence="2" type="ORF">PO878_03485</name>
</gene>
<reference evidence="2" key="1">
    <citation type="submission" date="2023-01" db="EMBL/GenBank/DDBJ databases">
        <title>The diversity of Class Acidimicrobiia in South China Sea sediment environments and the proposal of Iamia marina sp. nov., a novel species of the genus Iamia.</title>
        <authorList>
            <person name="He Y."/>
            <person name="Tian X."/>
        </authorList>
    </citation>
    <scope>NUCLEOTIDE SEQUENCE</scope>
    <source>
        <strain evidence="2">DSM 19957</strain>
    </source>
</reference>
<keyword evidence="3" id="KW-1185">Reference proteome</keyword>
<evidence type="ECO:0008006" key="4">
    <source>
        <dbReference type="Google" id="ProtNLM"/>
    </source>
</evidence>
<organism evidence="2 3">
    <name type="scientific">Iamia majanohamensis</name>
    <dbReference type="NCBI Taxonomy" id="467976"/>
    <lineage>
        <taxon>Bacteria</taxon>
        <taxon>Bacillati</taxon>
        <taxon>Actinomycetota</taxon>
        <taxon>Acidimicrobiia</taxon>
        <taxon>Acidimicrobiales</taxon>
        <taxon>Iamiaceae</taxon>
        <taxon>Iamia</taxon>
    </lineage>
</organism>
<feature type="compositionally biased region" description="Low complexity" evidence="1">
    <location>
        <begin position="63"/>
        <end position="73"/>
    </location>
</feature>
<proteinExistence type="predicted"/>
<evidence type="ECO:0000313" key="3">
    <source>
        <dbReference type="Proteomes" id="UP001216390"/>
    </source>
</evidence>
<sequence>MTDDDRGPGSGPARALEGAKGRLKEALGSLTRRRDLVSEGTAQQEKAEAQREVAAREAEAEAARAAADQAAAEAEARRAELPDDA</sequence>
<evidence type="ECO:0000256" key="1">
    <source>
        <dbReference type="SAM" id="MobiDB-lite"/>
    </source>
</evidence>
<feature type="region of interest" description="Disordered" evidence="1">
    <location>
        <begin position="1"/>
        <end position="85"/>
    </location>
</feature>
<name>A0AAE9Y6U7_9ACTN</name>
<evidence type="ECO:0000313" key="2">
    <source>
        <dbReference type="EMBL" id="WCO67785.1"/>
    </source>
</evidence>
<dbReference type="KEGG" id="ima:PO878_03485"/>
<dbReference type="AlphaFoldDB" id="A0AAE9Y6U7"/>
<protein>
    <recommendedName>
        <fullName evidence="4">CsbD family protein</fullName>
    </recommendedName>
</protein>